<gene>
    <name evidence="3" type="ORF">PROFUN_14302</name>
</gene>
<dbReference type="AlphaFoldDB" id="A0A2P6N0L9"/>
<dbReference type="Pfam" id="PF15749">
    <property type="entry name" value="MRNIP"/>
    <property type="match status" value="1"/>
</dbReference>
<protein>
    <recommendedName>
        <fullName evidence="2">MRN complex-interacting protein N-terminal domain-containing protein</fullName>
    </recommendedName>
</protein>
<dbReference type="PANTHER" id="PTHR15863:SF2">
    <property type="entry name" value="MRN COMPLEX-INTERACTING PROTEIN"/>
    <property type="match status" value="1"/>
</dbReference>
<feature type="compositionally biased region" description="Basic and acidic residues" evidence="1">
    <location>
        <begin position="210"/>
        <end position="220"/>
    </location>
</feature>
<dbReference type="GO" id="GO:0005634">
    <property type="term" value="C:nucleus"/>
    <property type="evidence" value="ECO:0007669"/>
    <property type="project" value="TreeGrafter"/>
</dbReference>
<feature type="compositionally biased region" description="Acidic residues" evidence="1">
    <location>
        <begin position="187"/>
        <end position="202"/>
    </location>
</feature>
<comment type="caution">
    <text evidence="3">The sequence shown here is derived from an EMBL/GenBank/DDBJ whole genome shotgun (WGS) entry which is preliminary data.</text>
</comment>
<feature type="compositionally biased region" description="Basic and acidic residues" evidence="1">
    <location>
        <begin position="162"/>
        <end position="179"/>
    </location>
</feature>
<dbReference type="PANTHER" id="PTHR15863">
    <property type="entry name" value="MRN COMPLEX-INTERACTING PROTEIN"/>
    <property type="match status" value="1"/>
</dbReference>
<dbReference type="OrthoDB" id="5960226at2759"/>
<dbReference type="InterPro" id="IPR032739">
    <property type="entry name" value="MRNIP"/>
</dbReference>
<keyword evidence="4" id="KW-1185">Reference proteome</keyword>
<feature type="domain" description="MRN complex-interacting protein N-terminal" evidence="2">
    <location>
        <begin position="14"/>
        <end position="96"/>
    </location>
</feature>
<evidence type="ECO:0000313" key="3">
    <source>
        <dbReference type="EMBL" id="PRP77482.1"/>
    </source>
</evidence>
<dbReference type="InterPro" id="IPR049472">
    <property type="entry name" value="MRNIP_N"/>
</dbReference>
<dbReference type="GO" id="GO:0007095">
    <property type="term" value="P:mitotic G2 DNA damage checkpoint signaling"/>
    <property type="evidence" value="ECO:0007669"/>
    <property type="project" value="TreeGrafter"/>
</dbReference>
<proteinExistence type="predicted"/>
<feature type="region of interest" description="Disordered" evidence="1">
    <location>
        <begin position="162"/>
        <end position="220"/>
    </location>
</feature>
<dbReference type="EMBL" id="MDYQ01000262">
    <property type="protein sequence ID" value="PRP77482.1"/>
    <property type="molecule type" value="Genomic_DNA"/>
</dbReference>
<reference evidence="3 4" key="1">
    <citation type="journal article" date="2018" name="Genome Biol. Evol.">
        <title>Multiple Roots of Fruiting Body Formation in Amoebozoa.</title>
        <authorList>
            <person name="Hillmann F."/>
            <person name="Forbes G."/>
            <person name="Novohradska S."/>
            <person name="Ferling I."/>
            <person name="Riege K."/>
            <person name="Groth M."/>
            <person name="Westermann M."/>
            <person name="Marz M."/>
            <person name="Spaller T."/>
            <person name="Winckler T."/>
            <person name="Schaap P."/>
            <person name="Glockner G."/>
        </authorList>
    </citation>
    <scope>NUCLEOTIDE SEQUENCE [LARGE SCALE GENOMIC DNA]</scope>
    <source>
        <strain evidence="3 4">Jena</strain>
    </source>
</reference>
<dbReference type="InParanoid" id="A0A2P6N0L9"/>
<evidence type="ECO:0000256" key="1">
    <source>
        <dbReference type="SAM" id="MobiDB-lite"/>
    </source>
</evidence>
<organism evidence="3 4">
    <name type="scientific">Planoprotostelium fungivorum</name>
    <dbReference type="NCBI Taxonomy" id="1890364"/>
    <lineage>
        <taxon>Eukaryota</taxon>
        <taxon>Amoebozoa</taxon>
        <taxon>Evosea</taxon>
        <taxon>Variosea</taxon>
        <taxon>Cavosteliida</taxon>
        <taxon>Cavosteliaceae</taxon>
        <taxon>Planoprotostelium</taxon>
    </lineage>
</organism>
<dbReference type="Proteomes" id="UP000241769">
    <property type="component" value="Unassembled WGS sequence"/>
</dbReference>
<accession>A0A2P6N0L9</accession>
<feature type="compositionally biased region" description="Acidic residues" evidence="1">
    <location>
        <begin position="87"/>
        <end position="100"/>
    </location>
</feature>
<feature type="compositionally biased region" description="Basic and acidic residues" evidence="1">
    <location>
        <begin position="60"/>
        <end position="72"/>
    </location>
</feature>
<dbReference type="GO" id="GO:0003682">
    <property type="term" value="F:chromatin binding"/>
    <property type="evidence" value="ECO:0007669"/>
    <property type="project" value="TreeGrafter"/>
</dbReference>
<evidence type="ECO:0000313" key="4">
    <source>
        <dbReference type="Proteomes" id="UP000241769"/>
    </source>
</evidence>
<feature type="region of interest" description="Disordered" evidence="1">
    <location>
        <begin position="54"/>
        <end position="150"/>
    </location>
</feature>
<sequence>MPEYIAVRPDDMVQKRKDSKWSCATCQSKQAIIKVYAISFKAADIRPIVMKYNMDNASKNNEEISRKKRELEAIEESASSDNHVSLEEEDEQPEEEEIEDDPRYSTEAPPMRGNRGRGRDGDKPSGPVRMGYRGRGSSVSDVQKMTRPTMELKAREHTMRVAEPTMRRAETMVKREPQKQSKWAQFVEEEEGPAHDEEDGDDLLLSGDQGYERIEHSDED</sequence>
<evidence type="ECO:0000259" key="2">
    <source>
        <dbReference type="Pfam" id="PF15749"/>
    </source>
</evidence>
<name>A0A2P6N0L9_9EUKA</name>